<evidence type="ECO:0000313" key="2">
    <source>
        <dbReference type="Proteomes" id="UP000316621"/>
    </source>
</evidence>
<sequence length="44" mass="4986">MPFLGLLKIPAVWKLCQKHQIHLKLKTEAVHNIVEKFLCGVSSS</sequence>
<proteinExistence type="predicted"/>
<reference evidence="1 2" key="1">
    <citation type="journal article" date="2018" name="Science">
        <title>The opium poppy genome and morphinan production.</title>
        <authorList>
            <person name="Guo L."/>
            <person name="Winzer T."/>
            <person name="Yang X."/>
            <person name="Li Y."/>
            <person name="Ning Z."/>
            <person name="He Z."/>
            <person name="Teodor R."/>
            <person name="Lu Y."/>
            <person name="Bowser T.A."/>
            <person name="Graham I.A."/>
            <person name="Ye K."/>
        </authorList>
    </citation>
    <scope>NUCLEOTIDE SEQUENCE [LARGE SCALE GENOMIC DNA]</scope>
    <source>
        <strain evidence="2">cv. HN1</strain>
        <tissue evidence="1">Leaves</tissue>
    </source>
</reference>
<organism evidence="1 2">
    <name type="scientific">Papaver somniferum</name>
    <name type="common">Opium poppy</name>
    <dbReference type="NCBI Taxonomy" id="3469"/>
    <lineage>
        <taxon>Eukaryota</taxon>
        <taxon>Viridiplantae</taxon>
        <taxon>Streptophyta</taxon>
        <taxon>Embryophyta</taxon>
        <taxon>Tracheophyta</taxon>
        <taxon>Spermatophyta</taxon>
        <taxon>Magnoliopsida</taxon>
        <taxon>Ranunculales</taxon>
        <taxon>Papaveraceae</taxon>
        <taxon>Papaveroideae</taxon>
        <taxon>Papaver</taxon>
    </lineage>
</organism>
<gene>
    <name evidence="1" type="ORF">C5167_031584</name>
</gene>
<dbReference type="Proteomes" id="UP000316621">
    <property type="component" value="Chromosome 7"/>
</dbReference>
<evidence type="ECO:0000313" key="1">
    <source>
        <dbReference type="EMBL" id="RZC68329.1"/>
    </source>
</evidence>
<protein>
    <submittedName>
        <fullName evidence="1">Uncharacterized protein</fullName>
    </submittedName>
</protein>
<keyword evidence="2" id="KW-1185">Reference proteome</keyword>
<dbReference type="EMBL" id="CM010721">
    <property type="protein sequence ID" value="RZC68329.1"/>
    <property type="molecule type" value="Genomic_DNA"/>
</dbReference>
<accession>A0A4Y7K8R9</accession>
<name>A0A4Y7K8R9_PAPSO</name>
<dbReference type="Gramene" id="RZC68329">
    <property type="protein sequence ID" value="RZC68329"/>
    <property type="gene ID" value="C5167_031584"/>
</dbReference>
<dbReference type="AlphaFoldDB" id="A0A4Y7K8R9"/>